<dbReference type="SMART" id="SM00533">
    <property type="entry name" value="MUTSd"/>
    <property type="match status" value="1"/>
</dbReference>
<dbReference type="InterPro" id="IPR027417">
    <property type="entry name" value="P-loop_NTPase"/>
</dbReference>
<comment type="function">
    <text evidence="7">Acts as a ribosome collision sensor, splitting the ribosome into its 2 subunits. Detects stalled/collided 70S ribosomes which it binds and splits by an ATP-hydrolysis driven conformational change. Acts upstream of the ribosome quality control system (RQC), a ribosome-associated complex that mediates the extraction of incompletely synthesized nascent chains from stalled ribosomes and their subsequent degradation. Probably generates substrates for RQC.</text>
</comment>
<accession>A0A2D3W7K4</accession>
<evidence type="ECO:0000313" key="10">
    <source>
        <dbReference type="EMBL" id="DAB36378.1"/>
    </source>
</evidence>
<evidence type="ECO:0000313" key="11">
    <source>
        <dbReference type="Proteomes" id="UP000231638"/>
    </source>
</evidence>
<feature type="binding site" evidence="7">
    <location>
        <begin position="309"/>
        <end position="316"/>
    </location>
    <ligand>
        <name>ATP</name>
        <dbReference type="ChEBI" id="CHEBI:30616"/>
    </ligand>
</feature>
<evidence type="ECO:0000256" key="6">
    <source>
        <dbReference type="ARBA" id="ARBA00023125"/>
    </source>
</evidence>
<dbReference type="GO" id="GO:0045910">
    <property type="term" value="P:negative regulation of DNA recombination"/>
    <property type="evidence" value="ECO:0007669"/>
    <property type="project" value="InterPro"/>
</dbReference>
<comment type="function">
    <text evidence="7">Endonuclease that is involved in the suppression of homologous recombination and thus may have a key role in the control of bacterial genetic diversity.</text>
</comment>
<dbReference type="InterPro" id="IPR036063">
    <property type="entry name" value="Smr_dom_sf"/>
</dbReference>
<dbReference type="SUPFAM" id="SSF52540">
    <property type="entry name" value="P-loop containing nucleoside triphosphate hydrolases"/>
    <property type="match status" value="1"/>
</dbReference>
<dbReference type="Pfam" id="PF00488">
    <property type="entry name" value="MutS_V"/>
    <property type="match status" value="1"/>
</dbReference>
<dbReference type="PIRSF" id="PIRSF005814">
    <property type="entry name" value="MutS_YshD"/>
    <property type="match status" value="1"/>
</dbReference>
<dbReference type="GO" id="GO:0140664">
    <property type="term" value="F:ATP-dependent DNA damage sensor activity"/>
    <property type="evidence" value="ECO:0007669"/>
    <property type="project" value="InterPro"/>
</dbReference>
<dbReference type="SUPFAM" id="SSF160443">
    <property type="entry name" value="SMR domain-like"/>
    <property type="match status" value="1"/>
</dbReference>
<organism evidence="10 11">
    <name type="scientific">Sulfurospirillum cavolei</name>
    <dbReference type="NCBI Taxonomy" id="366522"/>
    <lineage>
        <taxon>Bacteria</taxon>
        <taxon>Pseudomonadati</taxon>
        <taxon>Campylobacterota</taxon>
        <taxon>Epsilonproteobacteria</taxon>
        <taxon>Campylobacterales</taxon>
        <taxon>Sulfurospirillaceae</taxon>
        <taxon>Sulfurospirillum</taxon>
    </lineage>
</organism>
<dbReference type="GO" id="GO:0030983">
    <property type="term" value="F:mismatched DNA binding"/>
    <property type="evidence" value="ECO:0007669"/>
    <property type="project" value="InterPro"/>
</dbReference>
<dbReference type="GO" id="GO:0005524">
    <property type="term" value="F:ATP binding"/>
    <property type="evidence" value="ECO:0007669"/>
    <property type="project" value="UniProtKB-UniRule"/>
</dbReference>
<keyword evidence="5 7" id="KW-0694">RNA-binding</keyword>
<evidence type="ECO:0000256" key="8">
    <source>
        <dbReference type="SAM" id="Coils"/>
    </source>
</evidence>
<dbReference type="EC" id="3.6.4.-" evidence="7"/>
<dbReference type="NCBIfam" id="TIGR01069">
    <property type="entry name" value="mutS2"/>
    <property type="match status" value="1"/>
</dbReference>
<dbReference type="InterPro" id="IPR002625">
    <property type="entry name" value="Smr_dom"/>
</dbReference>
<dbReference type="Gene3D" id="3.40.50.300">
    <property type="entry name" value="P-loop containing nucleotide triphosphate hydrolases"/>
    <property type="match status" value="1"/>
</dbReference>
<dbReference type="GO" id="GO:0006298">
    <property type="term" value="P:mismatch repair"/>
    <property type="evidence" value="ECO:0007669"/>
    <property type="project" value="InterPro"/>
</dbReference>
<evidence type="ECO:0000256" key="5">
    <source>
        <dbReference type="ARBA" id="ARBA00022884"/>
    </source>
</evidence>
<dbReference type="EC" id="3.1.-.-" evidence="7"/>
<keyword evidence="4 7" id="KW-0067">ATP-binding</keyword>
<keyword evidence="1 7" id="KW-0699">rRNA-binding</keyword>
<dbReference type="InterPro" id="IPR007696">
    <property type="entry name" value="DNA_mismatch_repair_MutS_core"/>
</dbReference>
<proteinExistence type="inferred from homology"/>
<dbReference type="PANTHER" id="PTHR11361">
    <property type="entry name" value="DNA MISMATCH REPAIR PROTEIN MUTS FAMILY MEMBER"/>
    <property type="match status" value="1"/>
</dbReference>
<dbReference type="SMART" id="SM00463">
    <property type="entry name" value="SMR"/>
    <property type="match status" value="1"/>
</dbReference>
<comment type="caution">
    <text evidence="10">The sequence shown here is derived from an EMBL/GenBank/DDBJ whole genome shotgun (WGS) entry which is preliminary data.</text>
</comment>
<keyword evidence="2 7" id="KW-0547">Nucleotide-binding</keyword>
<dbReference type="PROSITE" id="PS50828">
    <property type="entry name" value="SMR"/>
    <property type="match status" value="1"/>
</dbReference>
<evidence type="ECO:0000259" key="9">
    <source>
        <dbReference type="PROSITE" id="PS50828"/>
    </source>
</evidence>
<dbReference type="STRING" id="366522.GCA_001548055_02196"/>
<dbReference type="GO" id="GO:0019843">
    <property type="term" value="F:rRNA binding"/>
    <property type="evidence" value="ECO:0007669"/>
    <property type="project" value="UniProtKB-UniRule"/>
</dbReference>
<feature type="domain" description="Smr" evidence="9">
    <location>
        <begin position="661"/>
        <end position="735"/>
    </location>
</feature>
<dbReference type="SMART" id="SM00534">
    <property type="entry name" value="MUTSac"/>
    <property type="match status" value="1"/>
</dbReference>
<dbReference type="Pfam" id="PF01713">
    <property type="entry name" value="Smr"/>
    <property type="match status" value="1"/>
</dbReference>
<dbReference type="InterPro" id="IPR036187">
    <property type="entry name" value="DNA_mismatch_repair_MutS_sf"/>
</dbReference>
<dbReference type="GO" id="GO:0043023">
    <property type="term" value="F:ribosomal large subunit binding"/>
    <property type="evidence" value="ECO:0007669"/>
    <property type="project" value="UniProtKB-UniRule"/>
</dbReference>
<keyword evidence="7" id="KW-0540">Nuclease</keyword>
<dbReference type="InterPro" id="IPR000432">
    <property type="entry name" value="DNA_mismatch_repair_MutS_C"/>
</dbReference>
<reference evidence="10 11" key="1">
    <citation type="journal article" date="2017" name="Front. Microbiol.">
        <title>Comparative Genomic Analysis of the Class Epsilonproteobacteria and Proposed Reclassification to Epsilonbacteraeota (phyl. nov.).</title>
        <authorList>
            <person name="Waite D.W."/>
            <person name="Vanwonterghem I."/>
            <person name="Rinke C."/>
            <person name="Parks D.H."/>
            <person name="Zhang Y."/>
            <person name="Takai K."/>
            <person name="Sievert S.M."/>
            <person name="Simon J."/>
            <person name="Campbell B.J."/>
            <person name="Hanson T.E."/>
            <person name="Woyke T."/>
            <person name="Klotz M.G."/>
            <person name="Hugenholtz P."/>
        </authorList>
    </citation>
    <scope>NUCLEOTIDE SEQUENCE [LARGE SCALE GENOMIC DNA]</scope>
    <source>
        <strain evidence="10">UBA11420</strain>
    </source>
</reference>
<dbReference type="InterPro" id="IPR005747">
    <property type="entry name" value="MutS2"/>
</dbReference>
<keyword evidence="3 7" id="KW-0378">Hydrolase</keyword>
<dbReference type="HAMAP" id="MF_00092">
    <property type="entry name" value="MutS2"/>
    <property type="match status" value="1"/>
</dbReference>
<evidence type="ECO:0000256" key="3">
    <source>
        <dbReference type="ARBA" id="ARBA00022801"/>
    </source>
</evidence>
<dbReference type="InterPro" id="IPR045076">
    <property type="entry name" value="MutS"/>
</dbReference>
<dbReference type="PANTHER" id="PTHR11361:SF14">
    <property type="entry name" value="DNA MISMATCH REPAIR PROTEIN MUTS, TYPE 2"/>
    <property type="match status" value="1"/>
</dbReference>
<dbReference type="GO" id="GO:0016887">
    <property type="term" value="F:ATP hydrolysis activity"/>
    <property type="evidence" value="ECO:0007669"/>
    <property type="project" value="InterPro"/>
</dbReference>
<comment type="subunit">
    <text evidence="7">Homodimer. Binds to stalled ribosomes, contacting rRNA.</text>
</comment>
<dbReference type="GO" id="GO:0072344">
    <property type="term" value="P:rescue of stalled ribosome"/>
    <property type="evidence" value="ECO:0007669"/>
    <property type="project" value="UniProtKB-UniRule"/>
</dbReference>
<feature type="coiled-coil region" evidence="8">
    <location>
        <begin position="492"/>
        <end position="537"/>
    </location>
</feature>
<keyword evidence="8" id="KW-0175">Coiled coil</keyword>
<name>A0A2D3W7K4_9BACT</name>
<evidence type="ECO:0000256" key="2">
    <source>
        <dbReference type="ARBA" id="ARBA00022741"/>
    </source>
</evidence>
<dbReference type="Gene3D" id="3.30.1370.110">
    <property type="match status" value="1"/>
</dbReference>
<comment type="similarity">
    <text evidence="7">Belongs to the DNA mismatch repair MutS family. MutS2 subfamily.</text>
</comment>
<dbReference type="Proteomes" id="UP000231638">
    <property type="component" value="Unassembled WGS sequence"/>
</dbReference>
<dbReference type="EMBL" id="DLUG01000141">
    <property type="protein sequence ID" value="DAB36378.1"/>
    <property type="molecule type" value="Genomic_DNA"/>
</dbReference>
<dbReference type="GO" id="GO:0004519">
    <property type="term" value="F:endonuclease activity"/>
    <property type="evidence" value="ECO:0007669"/>
    <property type="project" value="UniProtKB-UniRule"/>
</dbReference>
<keyword evidence="7 10" id="KW-0255">Endonuclease</keyword>
<evidence type="ECO:0000256" key="7">
    <source>
        <dbReference type="HAMAP-Rule" id="MF_00092"/>
    </source>
</evidence>
<evidence type="ECO:0000256" key="4">
    <source>
        <dbReference type="ARBA" id="ARBA00022840"/>
    </source>
</evidence>
<dbReference type="SUPFAM" id="SSF48334">
    <property type="entry name" value="DNA repair protein MutS, domain III"/>
    <property type="match status" value="1"/>
</dbReference>
<dbReference type="AlphaFoldDB" id="A0A2D3W7K4"/>
<sequence length="735" mass="82625">MEKLFAKLDLSDYQESFKHFLAREKPLFMEGDAHLHFKLIHELLAKDRLKPLPEVPNLDTAIAHLSKMGVLHLSEIFAFVKIVNYTTYLQSVLLDQALGEWIARIVIPVEITRICDYFDEKGELKSSVDEQFEHINKNLKSIKDEMNATLRRLISTEKIALYLADKQIHYINNQEALLLRGGFNHVLKGNVVARSSSGFFYVVPEALAKLVAKESELIDKKEELIYKYAKQISSVFAKQLKFLSFINKEFDRFDAYYARVAFAREKEMEFVLASSKSSAIVLENFSHPALAHPKPICVDFSKRVLMITGVNAGGKTMLLKSILSAALLSKYLLPMKIDAAHSSIGSFKELYAVLDDPQSVKNDISTFAGRMSEFSHLFGKKNALVGVDEIELGTDADEAANLFKVMIEKLIEKEMKIVITTHHKRLASMLATHPEVELLAAIYDEKNERPTYGFLKGTIGRSYAFETALRYGVPPSLVKEAKILYGEDKEKLGELIQKNIDLELQMRKTKEELDARLQEVEKLKISLNDEKERVRGEFETAYGKLSKEFRDAVSEAKKAIKTQDVKEAHRLLNKANLYRQESKRNVPEARAGEPLSVGEKIKYGSSKGVIKSIKKEEALIECDGISMRVPLASLKRSGPQPHSHKPSVVIAKETTGGSMILDLHGLRSDEAIERLDKFLSDALINGFDEVLVYHGIGTGKLAYAVRTFLSTYPSLVSYADAPQNLGGFGATLIKL</sequence>
<protein>
    <recommendedName>
        <fullName evidence="7">Endonuclease MutS2</fullName>
        <ecNumber evidence="7">3.1.-.-</ecNumber>
    </recommendedName>
    <alternativeName>
        <fullName evidence="7">Ribosome-associated protein quality control-upstream factor</fullName>
        <shortName evidence="7">RQC-upstream factor</shortName>
        <shortName evidence="7">RqcU</shortName>
        <ecNumber evidence="7">3.6.4.-</ecNumber>
    </alternativeName>
</protein>
<gene>
    <name evidence="7" type="primary">mutS2</name>
    <name evidence="7" type="synonym">rqcU</name>
    <name evidence="10" type="ORF">CFH80_05200</name>
</gene>
<evidence type="ECO:0000256" key="1">
    <source>
        <dbReference type="ARBA" id="ARBA00022730"/>
    </source>
</evidence>
<keyword evidence="6 7" id="KW-0238">DNA-binding</keyword>